<dbReference type="EMBL" id="JABFAB010000011">
    <property type="protein sequence ID" value="MBA0664553.1"/>
    <property type="molecule type" value="Genomic_DNA"/>
</dbReference>
<keyword evidence="2" id="KW-1185">Reference proteome</keyword>
<sequence length="99" mass="11391">MRKEMISMDAKLVFLWMTWKKKKKISNASDHISSTSFTNAATLLAENIRTVGLEISRSIFSEVLIQQKSEMTIQKSALKLYQTLCEVEGLTEDKYYHAL</sequence>
<comment type="caution">
    <text evidence="1">The sequence shown here is derived from an EMBL/GenBank/DDBJ whole genome shotgun (WGS) entry which is preliminary data.</text>
</comment>
<proteinExistence type="predicted"/>
<organism evidence="1 2">
    <name type="scientific">Gossypium klotzschianum</name>
    <dbReference type="NCBI Taxonomy" id="34286"/>
    <lineage>
        <taxon>Eukaryota</taxon>
        <taxon>Viridiplantae</taxon>
        <taxon>Streptophyta</taxon>
        <taxon>Embryophyta</taxon>
        <taxon>Tracheophyta</taxon>
        <taxon>Spermatophyta</taxon>
        <taxon>Magnoliopsida</taxon>
        <taxon>eudicotyledons</taxon>
        <taxon>Gunneridae</taxon>
        <taxon>Pentapetalae</taxon>
        <taxon>rosids</taxon>
        <taxon>malvids</taxon>
        <taxon>Malvales</taxon>
        <taxon>Malvaceae</taxon>
        <taxon>Malvoideae</taxon>
        <taxon>Gossypium</taxon>
    </lineage>
</organism>
<dbReference type="AlphaFoldDB" id="A0A7J8VPK8"/>
<accession>A0A7J8VPK8</accession>
<reference evidence="1 2" key="1">
    <citation type="journal article" date="2019" name="Genome Biol. Evol.">
        <title>Insights into the evolution of the New World diploid cottons (Gossypium, subgenus Houzingenia) based on genome sequencing.</title>
        <authorList>
            <person name="Grover C.E."/>
            <person name="Arick M.A. 2nd"/>
            <person name="Thrash A."/>
            <person name="Conover J.L."/>
            <person name="Sanders W.S."/>
            <person name="Peterson D.G."/>
            <person name="Frelichowski J.E."/>
            <person name="Scheffler J.A."/>
            <person name="Scheffler B.E."/>
            <person name="Wendel J.F."/>
        </authorList>
    </citation>
    <scope>NUCLEOTIDE SEQUENCE [LARGE SCALE GENOMIC DNA]</scope>
    <source>
        <strain evidence="1">57</strain>
        <tissue evidence="1">Leaf</tissue>
    </source>
</reference>
<protein>
    <submittedName>
        <fullName evidence="1">Uncharacterized protein</fullName>
    </submittedName>
</protein>
<gene>
    <name evidence="1" type="ORF">Goklo_004529</name>
</gene>
<evidence type="ECO:0000313" key="1">
    <source>
        <dbReference type="EMBL" id="MBA0664553.1"/>
    </source>
</evidence>
<evidence type="ECO:0000313" key="2">
    <source>
        <dbReference type="Proteomes" id="UP000593573"/>
    </source>
</evidence>
<dbReference type="OrthoDB" id="618098at2759"/>
<name>A0A7J8VPK8_9ROSI</name>
<dbReference type="Proteomes" id="UP000593573">
    <property type="component" value="Unassembled WGS sequence"/>
</dbReference>
<feature type="non-terminal residue" evidence="1">
    <location>
        <position position="99"/>
    </location>
</feature>